<dbReference type="GeneTree" id="ENSGT00490000044657"/>
<accession>A0ABI7WL15</accession>
<gene>
    <name evidence="2" type="primary">NAXD</name>
</gene>
<dbReference type="Ensembl" id="ENSFCTT00005016142.1">
    <property type="protein sequence ID" value="ENSFCTP00005010979.1"/>
    <property type="gene ID" value="ENSFCTG00005005783.1"/>
</dbReference>
<feature type="region of interest" description="Disordered" evidence="1">
    <location>
        <begin position="1"/>
        <end position="52"/>
    </location>
</feature>
<evidence type="ECO:0000313" key="3">
    <source>
        <dbReference type="Proteomes" id="UP000823872"/>
    </source>
</evidence>
<feature type="region of interest" description="Disordered" evidence="1">
    <location>
        <begin position="352"/>
        <end position="377"/>
    </location>
</feature>
<evidence type="ECO:0000256" key="1">
    <source>
        <dbReference type="SAM" id="MobiDB-lite"/>
    </source>
</evidence>
<dbReference type="Proteomes" id="UP000823872">
    <property type="component" value="Chromosome E3"/>
</dbReference>
<reference evidence="2 3" key="1">
    <citation type="submission" date="2021-02" db="EMBL/GenBank/DDBJ databases">
        <title>Safari Cat Assemblies.</title>
        <authorList>
            <person name="Bredemeyer K.R."/>
            <person name="Murphy W.J."/>
        </authorList>
    </citation>
    <scope>NUCLEOTIDE SEQUENCE [LARGE SCALE GENOMIC DNA]</scope>
</reference>
<reference evidence="2" key="2">
    <citation type="submission" date="2025-08" db="UniProtKB">
        <authorList>
            <consortium name="Ensembl"/>
        </authorList>
    </citation>
    <scope>IDENTIFICATION</scope>
    <source>
        <strain evidence="2">breed Abyssinian</strain>
    </source>
</reference>
<reference evidence="2" key="3">
    <citation type="submission" date="2025-09" db="UniProtKB">
        <authorList>
            <consortium name="Ensembl"/>
        </authorList>
    </citation>
    <scope>IDENTIFICATION</scope>
    <source>
        <strain evidence="2">breed Abyssinian</strain>
    </source>
</reference>
<keyword evidence="3" id="KW-1185">Reference proteome</keyword>
<name>A0ABI7WL15_FELCA</name>
<sequence>GPWRSPWLPSVKRPGALRQEKRRQQTKASAQRPRLAAVCSGSPSSHAPCSHADPQPLWQCSRGAHLKTLDARGALLHLPDHLQGLTREGADRVLPAEVEALHEAVLGAAEQHVGFGGVEADFVHRALVLCEQLVLLVARRPSQVPRDHHAVGGRRGQQVLIHLVPDHVGAAQVERGLAAHTQVQLLHKLLVLNGVDLEDAAARHDHLGGVTAHTDGIGRRVQVAVHGAARQRAATQGCGHSGHLLHGCPGGVGTRGPSSGLAWSARRGLSVQTRHPGWVPPNCLILGRSVLGSQSRTVHRPSGDTSDLWVDPTRSVPALVPAPSPNSQTRVVTGPSVSQSLQGCEVVPTVRLRASREEAEGPEGRGGQRRDFKGQAV</sequence>
<protein>
    <submittedName>
        <fullName evidence="2">Uncharacterized protein</fullName>
    </submittedName>
</protein>
<proteinExistence type="predicted"/>
<evidence type="ECO:0000313" key="2">
    <source>
        <dbReference type="Ensembl" id="ENSFCTP00005010979.1"/>
    </source>
</evidence>
<feature type="compositionally biased region" description="Basic and acidic residues" evidence="1">
    <location>
        <begin position="354"/>
        <end position="377"/>
    </location>
</feature>
<organism evidence="2 3">
    <name type="scientific">Felis catus</name>
    <name type="common">Cat</name>
    <name type="synonym">Felis silvestris catus</name>
    <dbReference type="NCBI Taxonomy" id="9685"/>
    <lineage>
        <taxon>Eukaryota</taxon>
        <taxon>Metazoa</taxon>
        <taxon>Chordata</taxon>
        <taxon>Craniata</taxon>
        <taxon>Vertebrata</taxon>
        <taxon>Euteleostomi</taxon>
        <taxon>Mammalia</taxon>
        <taxon>Eutheria</taxon>
        <taxon>Laurasiatheria</taxon>
        <taxon>Carnivora</taxon>
        <taxon>Feliformia</taxon>
        <taxon>Felidae</taxon>
        <taxon>Felinae</taxon>
        <taxon>Felis</taxon>
    </lineage>
</organism>